<sequence>MFRDYKNRKFEDFLYSPATDILINWGRAHILRPEYLQETEDEWNFLKKKSDTRGLLETGTASLEKDTEDALNFLHGQETLDLYDDMAIQAQTALEILDNAVMLSEAVEFFPDQSDFSEDFTRKADHLLQEITIDCEPPSLRLIPINRWRREVLQDIPAEFQYLFPWYVNWSELPPETLEILIQHWKDIENNQLEMIETDSVTLDGETLYVLLTALTKDHVLLNHIRHQSRTAEVLSQAVKKDFKLQLLLKRNSDAPKYFVSDEVEDKGLYISACKNIDTRDPLDPREVLNPLRSKEDRTERLFLAAFCGPGLTDEKRIDLFGRVENNLDRLDFSKIKSDSPLKLIDQWKKQGDSQLKKLSDIVLESWLDNLTVQAKKVAEPVPNENISFLDTVNRIMTDAIVEPTTVLTGFIEWIKNFCASELYTEAAKSAGPLSKESVASQDIKKSLNLDKNIFEDDLYIEDDSLKIRDDSPLQQLDNIEYYWNGWYEPLDGDMENIYSDAEEGDITPSFEIGKDKEYKTVVVCIATDEEIVNTVVSKINSKEEPLPEEKKNTIWLIYTKK</sequence>
<reference evidence="1" key="1">
    <citation type="journal article" date="2021" name="Microb. Physiol.">
        <title>Proteogenomic Insights into the Physiology of Marine, Sulfate-Reducing, Filamentous Desulfonema limicola and Desulfonema magnum.</title>
        <authorList>
            <person name="Schnaars V."/>
            <person name="Wohlbrand L."/>
            <person name="Scheve S."/>
            <person name="Hinrichs C."/>
            <person name="Reinhardt R."/>
            <person name="Rabus R."/>
        </authorList>
    </citation>
    <scope>NUCLEOTIDE SEQUENCE</scope>
    <source>
        <strain evidence="1">4be13</strain>
    </source>
</reference>
<gene>
    <name evidence="1" type="ORF">dnm_065050</name>
</gene>
<name>A0A975BSK5_9BACT</name>
<dbReference type="KEGG" id="dmm:dnm_065050"/>
<protein>
    <submittedName>
        <fullName evidence="1">Uncharacterized protein</fullName>
    </submittedName>
</protein>
<organism evidence="1 2">
    <name type="scientific">Desulfonema magnum</name>
    <dbReference type="NCBI Taxonomy" id="45655"/>
    <lineage>
        <taxon>Bacteria</taxon>
        <taxon>Pseudomonadati</taxon>
        <taxon>Thermodesulfobacteriota</taxon>
        <taxon>Desulfobacteria</taxon>
        <taxon>Desulfobacterales</taxon>
        <taxon>Desulfococcaceae</taxon>
        <taxon>Desulfonema</taxon>
    </lineage>
</organism>
<dbReference type="Proteomes" id="UP000663722">
    <property type="component" value="Chromosome"/>
</dbReference>
<dbReference type="RefSeq" id="WP_207678646.1">
    <property type="nucleotide sequence ID" value="NZ_CP061800.1"/>
</dbReference>
<keyword evidence="2" id="KW-1185">Reference proteome</keyword>
<dbReference type="AlphaFoldDB" id="A0A975BSK5"/>
<accession>A0A975BSK5</accession>
<dbReference type="NCBIfam" id="NF041234">
    <property type="entry name" value="CAS_csx30"/>
    <property type="match status" value="1"/>
</dbReference>
<proteinExistence type="predicted"/>
<evidence type="ECO:0000313" key="1">
    <source>
        <dbReference type="EMBL" id="QTA90444.1"/>
    </source>
</evidence>
<dbReference type="EMBL" id="CP061800">
    <property type="protein sequence ID" value="QTA90444.1"/>
    <property type="molecule type" value="Genomic_DNA"/>
</dbReference>
<evidence type="ECO:0000313" key="2">
    <source>
        <dbReference type="Proteomes" id="UP000663722"/>
    </source>
</evidence>